<keyword evidence="2" id="KW-0238">DNA-binding</keyword>
<feature type="domain" description="HTH iclR-type" evidence="4">
    <location>
        <begin position="14"/>
        <end position="77"/>
    </location>
</feature>
<gene>
    <name evidence="6" type="ORF">SAMN04488135_104222</name>
</gene>
<dbReference type="PANTHER" id="PTHR30136:SF39">
    <property type="entry name" value="TRANSCRIPTIONAL REGULATORY PROTEIN"/>
    <property type="match status" value="1"/>
</dbReference>
<dbReference type="SMART" id="SM00346">
    <property type="entry name" value="HTH_ICLR"/>
    <property type="match status" value="1"/>
</dbReference>
<dbReference type="STRING" id="658167.SAMN04488135_104222"/>
<dbReference type="EMBL" id="FQXE01000004">
    <property type="protein sequence ID" value="SHH69798.1"/>
    <property type="molecule type" value="Genomic_DNA"/>
</dbReference>
<dbReference type="InterPro" id="IPR029016">
    <property type="entry name" value="GAF-like_dom_sf"/>
</dbReference>
<dbReference type="GO" id="GO:0045892">
    <property type="term" value="P:negative regulation of DNA-templated transcription"/>
    <property type="evidence" value="ECO:0007669"/>
    <property type="project" value="TreeGrafter"/>
</dbReference>
<keyword evidence="1" id="KW-0805">Transcription regulation</keyword>
<dbReference type="PROSITE" id="PS51078">
    <property type="entry name" value="ICLR_ED"/>
    <property type="match status" value="1"/>
</dbReference>
<dbReference type="GO" id="GO:0003700">
    <property type="term" value="F:DNA-binding transcription factor activity"/>
    <property type="evidence" value="ECO:0007669"/>
    <property type="project" value="TreeGrafter"/>
</dbReference>
<dbReference type="SUPFAM" id="SSF46785">
    <property type="entry name" value="Winged helix' DNA-binding domain"/>
    <property type="match status" value="1"/>
</dbReference>
<dbReference type="AlphaFoldDB" id="A0A1M5V3U8"/>
<dbReference type="Pfam" id="PF09339">
    <property type="entry name" value="HTH_IclR"/>
    <property type="match status" value="1"/>
</dbReference>
<evidence type="ECO:0000259" key="4">
    <source>
        <dbReference type="PROSITE" id="PS51077"/>
    </source>
</evidence>
<evidence type="ECO:0000259" key="5">
    <source>
        <dbReference type="PROSITE" id="PS51078"/>
    </source>
</evidence>
<reference evidence="6 7" key="1">
    <citation type="submission" date="2016-11" db="EMBL/GenBank/DDBJ databases">
        <authorList>
            <person name="Jaros S."/>
            <person name="Januszkiewicz K."/>
            <person name="Wedrychowicz H."/>
        </authorList>
    </citation>
    <scope>NUCLEOTIDE SEQUENCE [LARGE SCALE GENOMIC DNA]</scope>
    <source>
        <strain evidence="6 7">CGMCC 1.10190</strain>
    </source>
</reference>
<evidence type="ECO:0000313" key="6">
    <source>
        <dbReference type="EMBL" id="SHH69798.1"/>
    </source>
</evidence>
<evidence type="ECO:0000256" key="1">
    <source>
        <dbReference type="ARBA" id="ARBA00023015"/>
    </source>
</evidence>
<feature type="domain" description="IclR-ED" evidence="5">
    <location>
        <begin position="78"/>
        <end position="260"/>
    </location>
</feature>
<dbReference type="InterPro" id="IPR014757">
    <property type="entry name" value="Tscrpt_reg_IclR_C"/>
</dbReference>
<dbReference type="InterPro" id="IPR036390">
    <property type="entry name" value="WH_DNA-bd_sf"/>
</dbReference>
<dbReference type="PROSITE" id="PS51077">
    <property type="entry name" value="HTH_ICLR"/>
    <property type="match status" value="1"/>
</dbReference>
<dbReference type="RefSeq" id="WP_073102894.1">
    <property type="nucleotide sequence ID" value="NZ_FQXE01000004.1"/>
</dbReference>
<evidence type="ECO:0000256" key="2">
    <source>
        <dbReference type="ARBA" id="ARBA00023125"/>
    </source>
</evidence>
<evidence type="ECO:0000313" key="7">
    <source>
        <dbReference type="Proteomes" id="UP000184226"/>
    </source>
</evidence>
<dbReference type="InterPro" id="IPR050707">
    <property type="entry name" value="HTH_MetabolicPath_Reg"/>
</dbReference>
<dbReference type="Gene3D" id="1.10.10.10">
    <property type="entry name" value="Winged helix-like DNA-binding domain superfamily/Winged helix DNA-binding domain"/>
    <property type="match status" value="1"/>
</dbReference>
<keyword evidence="3" id="KW-0804">Transcription</keyword>
<dbReference type="SUPFAM" id="SSF55781">
    <property type="entry name" value="GAF domain-like"/>
    <property type="match status" value="1"/>
</dbReference>
<dbReference type="InterPro" id="IPR005471">
    <property type="entry name" value="Tscrpt_reg_IclR_N"/>
</dbReference>
<dbReference type="OrthoDB" id="9807558at2"/>
<evidence type="ECO:0000256" key="3">
    <source>
        <dbReference type="ARBA" id="ARBA00023163"/>
    </source>
</evidence>
<name>A0A1M5V3U8_9BURK</name>
<dbReference type="PANTHER" id="PTHR30136">
    <property type="entry name" value="HELIX-TURN-HELIX TRANSCRIPTIONAL REGULATOR, ICLR FAMILY"/>
    <property type="match status" value="1"/>
</dbReference>
<keyword evidence="7" id="KW-1185">Reference proteome</keyword>
<dbReference type="GO" id="GO:0003677">
    <property type="term" value="F:DNA binding"/>
    <property type="evidence" value="ECO:0007669"/>
    <property type="project" value="UniProtKB-KW"/>
</dbReference>
<dbReference type="Gene3D" id="3.30.450.40">
    <property type="match status" value="1"/>
</dbReference>
<dbReference type="Pfam" id="PF01614">
    <property type="entry name" value="IclR_C"/>
    <property type="match status" value="1"/>
</dbReference>
<protein>
    <submittedName>
        <fullName evidence="6">Transcriptional regulator, IclR family</fullName>
    </submittedName>
</protein>
<proteinExistence type="predicted"/>
<accession>A0A1M5V3U8</accession>
<dbReference type="InterPro" id="IPR036388">
    <property type="entry name" value="WH-like_DNA-bd_sf"/>
</dbReference>
<organism evidence="6 7">
    <name type="scientific">Pollutimonas bauzanensis</name>
    <dbReference type="NCBI Taxonomy" id="658167"/>
    <lineage>
        <taxon>Bacteria</taxon>
        <taxon>Pseudomonadati</taxon>
        <taxon>Pseudomonadota</taxon>
        <taxon>Betaproteobacteria</taxon>
        <taxon>Burkholderiales</taxon>
        <taxon>Alcaligenaceae</taxon>
        <taxon>Pollutimonas</taxon>
    </lineage>
</organism>
<sequence length="268" mass="28849">MTKNPESIEALPGSQTVRRAMDILRLVACGQEAGVRLADIVHMSGLNRPTVHRLLKTLIDEKAIEQDPHSRRYLIGPEMALLGIARTRRFPIMSSAASYLAQLAQRVGDTVFLSIRHGHDSICIGRQTGHHPIQVLSIDVGARRPLGVGVSGVALLSQLAPQEVEAVIDANARRLELHQLSRDDLFERVSAARHCGYAYVPSGVRPGTSAVAVPVTAADGAPLAAVTITAMAERLSLERLPHVLALMREQAVLIGRHHEAVSAATPQA</sequence>
<dbReference type="Proteomes" id="UP000184226">
    <property type="component" value="Unassembled WGS sequence"/>
</dbReference>